<dbReference type="RefSeq" id="WP_008701776.1">
    <property type="nucleotide sequence ID" value="NZ_AKBT01000001.1"/>
</dbReference>
<protein>
    <submittedName>
        <fullName evidence="2">Uncharacterized protein</fullName>
    </submittedName>
</protein>
<dbReference type="Proteomes" id="UP000002799">
    <property type="component" value="Chromosome"/>
</dbReference>
<evidence type="ECO:0000256" key="1">
    <source>
        <dbReference type="SAM" id="Phobius"/>
    </source>
</evidence>
<keyword evidence="1" id="KW-1133">Transmembrane helix</keyword>
<feature type="transmembrane region" description="Helical" evidence="1">
    <location>
        <begin position="36"/>
        <end position="57"/>
    </location>
</feature>
<sequence length="59" mass="6885">MSYLLKLVFFLLYTMYIGATILFIKNLKNLKNKEKILDGILAIASLLSIIFFHIHLIKK</sequence>
<organism evidence="2">
    <name type="scientific">Fusobacterium animalis 7_1</name>
    <dbReference type="NCBI Taxonomy" id="457405"/>
    <lineage>
        <taxon>Bacteria</taxon>
        <taxon>Fusobacteriati</taxon>
        <taxon>Fusobacteriota</taxon>
        <taxon>Fusobacteriia</taxon>
        <taxon>Fusobacteriales</taxon>
        <taxon>Fusobacteriaceae</taxon>
        <taxon>Fusobacterium</taxon>
    </lineage>
</organism>
<evidence type="ECO:0000313" key="2">
    <source>
        <dbReference type="EMBL" id="EEO42939.1"/>
    </source>
</evidence>
<reference evidence="2 3" key="1">
    <citation type="submission" date="2013-11" db="EMBL/GenBank/DDBJ databases">
        <title>The Genome Sequence of Fusobacterium sp. 7_1.</title>
        <authorList>
            <consortium name="The Broad Institute Genome Sequencing Platform"/>
            <person name="Earl A."/>
            <person name="Ward D."/>
            <person name="Feldgarden M."/>
            <person name="Gevers D."/>
            <person name="Strauss J."/>
            <person name="Ambrose C.E."/>
            <person name="Allen-Vercoe E."/>
            <person name="Walker B."/>
            <person name="Young S.K."/>
            <person name="Zeng Q."/>
            <person name="Gargeya S."/>
            <person name="Fitzgerald M."/>
            <person name="Haas B."/>
            <person name="Abouelleil A."/>
            <person name="Alvarado L."/>
            <person name="Arachchi H.M."/>
            <person name="Berlin A.M."/>
            <person name="Chapman S.B."/>
            <person name="Goldberg J."/>
            <person name="Griggs A."/>
            <person name="Gujja S."/>
            <person name="Hansen M."/>
            <person name="Howarth C."/>
            <person name="Imamovic A."/>
            <person name="Larimer J."/>
            <person name="McCowen C."/>
            <person name="Montmayeur A."/>
            <person name="Murphy C."/>
            <person name="Neiman D."/>
            <person name="Pearson M."/>
            <person name="Priest M."/>
            <person name="Roberts A."/>
            <person name="Saif S."/>
            <person name="Shea T."/>
            <person name="Sisk P."/>
            <person name="Sykes S."/>
            <person name="Wortman J."/>
            <person name="Nusbaum C."/>
            <person name="Birren B."/>
        </authorList>
    </citation>
    <scope>NUCLEOTIDE SEQUENCE [LARGE SCALE GENOMIC DNA]</scope>
    <source>
        <strain evidence="2 3">7_1</strain>
    </source>
</reference>
<feature type="transmembrane region" description="Helical" evidence="1">
    <location>
        <begin position="6"/>
        <end position="24"/>
    </location>
</feature>
<keyword evidence="1" id="KW-0472">Membrane</keyword>
<keyword evidence="1" id="KW-0812">Transmembrane</keyword>
<proteinExistence type="predicted"/>
<dbReference type="HOGENOM" id="CLU_2953855_0_0_0"/>
<evidence type="ECO:0000313" key="3">
    <source>
        <dbReference type="Proteomes" id="UP000002799"/>
    </source>
</evidence>
<dbReference type="KEGG" id="fne:FSDG_01498"/>
<accession>A0A140PR54</accession>
<gene>
    <name evidence="2" type="ORF">FSDG_01498</name>
</gene>
<dbReference type="EMBL" id="CP007062">
    <property type="protein sequence ID" value="EEO42939.1"/>
    <property type="molecule type" value="Genomic_DNA"/>
</dbReference>
<name>A0A140PR54_9FUSO</name>
<dbReference type="AlphaFoldDB" id="A0A140PR54"/>